<dbReference type="Pfam" id="PF02803">
    <property type="entry name" value="Thiolase_C"/>
    <property type="match status" value="1"/>
</dbReference>
<feature type="active site" description="Proton acceptor" evidence="4">
    <location>
        <position position="326"/>
    </location>
</feature>
<evidence type="ECO:0000313" key="9">
    <source>
        <dbReference type="Proteomes" id="UP000663846"/>
    </source>
</evidence>
<evidence type="ECO:0000256" key="2">
    <source>
        <dbReference type="ARBA" id="ARBA00022679"/>
    </source>
</evidence>
<evidence type="ECO:0000256" key="5">
    <source>
        <dbReference type="RuleBase" id="RU003557"/>
    </source>
</evidence>
<keyword evidence="2 5" id="KW-0808">Transferase</keyword>
<dbReference type="SUPFAM" id="SSF53901">
    <property type="entry name" value="Thiolase-like"/>
    <property type="match status" value="1"/>
</dbReference>
<dbReference type="InterPro" id="IPR020610">
    <property type="entry name" value="Thiolase_AS"/>
</dbReference>
<dbReference type="Pfam" id="PF00108">
    <property type="entry name" value="Thiolase_N"/>
    <property type="match status" value="1"/>
</dbReference>
<proteinExistence type="inferred from homology"/>
<feature type="domain" description="Thiolase C-terminal" evidence="7">
    <location>
        <begin position="249"/>
        <end position="369"/>
    </location>
</feature>
<gene>
    <name evidence="8" type="ORF">RDB_LOCUS2253</name>
</gene>
<dbReference type="InterPro" id="IPR002155">
    <property type="entry name" value="Thiolase"/>
</dbReference>
<evidence type="ECO:0008006" key="10">
    <source>
        <dbReference type="Google" id="ProtNLM"/>
    </source>
</evidence>
<dbReference type="PANTHER" id="PTHR18919:SF107">
    <property type="entry name" value="ACETYL-COA ACETYLTRANSFERASE, CYTOSOLIC"/>
    <property type="match status" value="1"/>
</dbReference>
<reference evidence="8" key="1">
    <citation type="submission" date="2021-01" db="EMBL/GenBank/DDBJ databases">
        <authorList>
            <person name="Kaushik A."/>
        </authorList>
    </citation>
    <scope>NUCLEOTIDE SEQUENCE</scope>
    <source>
        <strain evidence="8">AG1-1C</strain>
    </source>
</reference>
<dbReference type="PIRSF" id="PIRSF000429">
    <property type="entry name" value="Ac-CoA_Ac_transf"/>
    <property type="match status" value="1"/>
</dbReference>
<evidence type="ECO:0000256" key="1">
    <source>
        <dbReference type="ARBA" id="ARBA00010982"/>
    </source>
</evidence>
<protein>
    <recommendedName>
        <fullName evidence="10">Acetyl-CoA acyltransferase 2</fullName>
    </recommendedName>
</protein>
<dbReference type="PANTHER" id="PTHR18919">
    <property type="entry name" value="ACETYL-COA C-ACYLTRANSFERASE"/>
    <property type="match status" value="1"/>
</dbReference>
<dbReference type="GO" id="GO:0005739">
    <property type="term" value="C:mitochondrion"/>
    <property type="evidence" value="ECO:0007669"/>
    <property type="project" value="TreeGrafter"/>
</dbReference>
<accession>A0A8H2W8S1</accession>
<dbReference type="PROSITE" id="PS00099">
    <property type="entry name" value="THIOLASE_3"/>
    <property type="match status" value="1"/>
</dbReference>
<name>A0A8H2W8S1_9AGAM</name>
<dbReference type="GO" id="GO:0006635">
    <property type="term" value="P:fatty acid beta-oxidation"/>
    <property type="evidence" value="ECO:0007669"/>
    <property type="project" value="TreeGrafter"/>
</dbReference>
<sequence>MAAAAARTQAYIVAAKRTPFGAFGGKLKDLKASELGGLAGKSALATLPKETKVDSVIFGSVSQTDNSGAYLARHVGHYSGLPVTVPALTVNRLCGSGFQSVINAVQEIQLGESNIVLTGGTENMSMSPYTLHGVRFGNTRYGVDQKLVDSLAAALIDQVPGGHPGAAPTPMGVTAENLAQKYGITREQCDAVDEHPRPTATLEALAKLPSVFIKQTGTVSAGNASGIGDGAAANVVASEAACQQYNLPKLARVVSYGISACEPSIMGIGPVEAIKTALARAGLKKDDIDLWDVNEAFAAQWLAVQKELELPDEKSNVFGGAIALAHPLGASGARITANLVHSLRRLNKRYGVGAACIGGGQGIALVFEKA</sequence>
<dbReference type="PROSITE" id="PS00098">
    <property type="entry name" value="THIOLASE_1"/>
    <property type="match status" value="1"/>
</dbReference>
<dbReference type="AlphaFoldDB" id="A0A8H2W8S1"/>
<organism evidence="8 9">
    <name type="scientific">Rhizoctonia solani</name>
    <dbReference type="NCBI Taxonomy" id="456999"/>
    <lineage>
        <taxon>Eukaryota</taxon>
        <taxon>Fungi</taxon>
        <taxon>Dikarya</taxon>
        <taxon>Basidiomycota</taxon>
        <taxon>Agaricomycotina</taxon>
        <taxon>Agaricomycetes</taxon>
        <taxon>Cantharellales</taxon>
        <taxon>Ceratobasidiaceae</taxon>
        <taxon>Rhizoctonia</taxon>
    </lineage>
</organism>
<dbReference type="Proteomes" id="UP000663846">
    <property type="component" value="Unassembled WGS sequence"/>
</dbReference>
<dbReference type="InterPro" id="IPR020617">
    <property type="entry name" value="Thiolase_C"/>
</dbReference>
<comment type="similarity">
    <text evidence="1 5">Belongs to the thiolase-like superfamily. Thiolase family.</text>
</comment>
<dbReference type="GO" id="GO:0003985">
    <property type="term" value="F:acetyl-CoA C-acetyltransferase activity"/>
    <property type="evidence" value="ECO:0007669"/>
    <property type="project" value="TreeGrafter"/>
</dbReference>
<keyword evidence="3 5" id="KW-0012">Acyltransferase</keyword>
<evidence type="ECO:0000259" key="7">
    <source>
        <dbReference type="Pfam" id="PF02803"/>
    </source>
</evidence>
<dbReference type="InterPro" id="IPR020616">
    <property type="entry name" value="Thiolase_N"/>
</dbReference>
<evidence type="ECO:0000256" key="3">
    <source>
        <dbReference type="ARBA" id="ARBA00023315"/>
    </source>
</evidence>
<dbReference type="InterPro" id="IPR020615">
    <property type="entry name" value="Thiolase_acyl_enz_int_AS"/>
</dbReference>
<evidence type="ECO:0000313" key="8">
    <source>
        <dbReference type="EMBL" id="CAE6338271.1"/>
    </source>
</evidence>
<dbReference type="CDD" id="cd00751">
    <property type="entry name" value="thiolase"/>
    <property type="match status" value="1"/>
</dbReference>
<evidence type="ECO:0000259" key="6">
    <source>
        <dbReference type="Pfam" id="PF00108"/>
    </source>
</evidence>
<evidence type="ECO:0000256" key="4">
    <source>
        <dbReference type="PIRSR" id="PIRSR000429-1"/>
    </source>
</evidence>
<feature type="active site" description="Proton acceptor" evidence="4">
    <location>
        <position position="356"/>
    </location>
</feature>
<comment type="caution">
    <text evidence="8">The sequence shown here is derived from an EMBL/GenBank/DDBJ whole genome shotgun (WGS) entry which is preliminary data.</text>
</comment>
<dbReference type="EMBL" id="CAJMWS010000018">
    <property type="protein sequence ID" value="CAE6338271.1"/>
    <property type="molecule type" value="Genomic_DNA"/>
</dbReference>
<dbReference type="InterPro" id="IPR016039">
    <property type="entry name" value="Thiolase-like"/>
</dbReference>
<feature type="active site" description="Acyl-thioester intermediate" evidence="4">
    <location>
        <position position="94"/>
    </location>
</feature>
<feature type="domain" description="Thiolase N-terminal" evidence="6">
    <location>
        <begin position="11"/>
        <end position="192"/>
    </location>
</feature>
<dbReference type="Gene3D" id="3.40.47.10">
    <property type="match status" value="3"/>
</dbReference>